<accession>A0A543AWS6</accession>
<reference evidence="1 2" key="1">
    <citation type="submission" date="2019-06" db="EMBL/GenBank/DDBJ databases">
        <title>Sequencing the genomes of 1000 actinobacteria strains.</title>
        <authorList>
            <person name="Klenk H.-P."/>
        </authorList>
    </citation>
    <scope>NUCLEOTIDE SEQUENCE [LARGE SCALE GENOMIC DNA]</scope>
    <source>
        <strain evidence="1 2">DSM 45928</strain>
    </source>
</reference>
<organism evidence="1 2">
    <name type="scientific">Stackebrandtia endophytica</name>
    <dbReference type="NCBI Taxonomy" id="1496996"/>
    <lineage>
        <taxon>Bacteria</taxon>
        <taxon>Bacillati</taxon>
        <taxon>Actinomycetota</taxon>
        <taxon>Actinomycetes</taxon>
        <taxon>Glycomycetales</taxon>
        <taxon>Glycomycetaceae</taxon>
        <taxon>Stackebrandtia</taxon>
    </lineage>
</organism>
<comment type="caution">
    <text evidence="1">The sequence shown here is derived from an EMBL/GenBank/DDBJ whole genome shotgun (WGS) entry which is preliminary data.</text>
</comment>
<dbReference type="Proteomes" id="UP000317043">
    <property type="component" value="Unassembled WGS sequence"/>
</dbReference>
<name>A0A543AWS6_9ACTN</name>
<evidence type="ECO:0000313" key="1">
    <source>
        <dbReference type="EMBL" id="TQL77014.1"/>
    </source>
</evidence>
<keyword evidence="2" id="KW-1185">Reference proteome</keyword>
<sequence>MLAVLAPVTGVALASAIGDVNQCRETVALEVAAAPEIAPVLREHAADWSSAARPSQGTCVSVTVTAIDSVSVAMAYANAAGLDLDVGDAQIQPVELPDVWIPESLLWPARLGGDLGGRLSDRIDPVAASPVGFGVDDAQLDAVFEGTPLDTVAVSLSDPRYDTASLALLMVAQEYGISLRNDADGVTPMSAAEVTAQRLAGNESGPTFVSPQPNVATFEYPYIAWSDDTGATKRGVEVFRSSLLTNAFTDRLTQYNLQVAGPYPAMPDVEVIERALADWRS</sequence>
<dbReference type="InParanoid" id="A0A543AWS6"/>
<evidence type="ECO:0000313" key="2">
    <source>
        <dbReference type="Proteomes" id="UP000317043"/>
    </source>
</evidence>
<dbReference type="AlphaFoldDB" id="A0A543AWS6"/>
<gene>
    <name evidence="1" type="ORF">FB566_2558</name>
</gene>
<protein>
    <submittedName>
        <fullName evidence="1">Extracellular solute-binding protein</fullName>
    </submittedName>
</protein>
<dbReference type="EMBL" id="VFOW01000001">
    <property type="protein sequence ID" value="TQL77014.1"/>
    <property type="molecule type" value="Genomic_DNA"/>
</dbReference>
<proteinExistence type="predicted"/>